<feature type="transmembrane region" description="Helical" evidence="1">
    <location>
        <begin position="85"/>
        <end position="109"/>
    </location>
</feature>
<evidence type="ECO:0000313" key="2">
    <source>
        <dbReference type="EMBL" id="SEP41953.1"/>
    </source>
</evidence>
<keyword evidence="1" id="KW-1133">Transmembrane helix</keyword>
<accession>A0A1H8XQC1</accession>
<feature type="transmembrane region" description="Helical" evidence="1">
    <location>
        <begin position="12"/>
        <end position="33"/>
    </location>
</feature>
<proteinExistence type="predicted"/>
<keyword evidence="3" id="KW-1185">Reference proteome</keyword>
<evidence type="ECO:0000256" key="1">
    <source>
        <dbReference type="SAM" id="Phobius"/>
    </source>
</evidence>
<reference evidence="2 3" key="1">
    <citation type="submission" date="2016-10" db="EMBL/GenBank/DDBJ databases">
        <authorList>
            <person name="de Groot N.N."/>
        </authorList>
    </citation>
    <scope>NUCLEOTIDE SEQUENCE [LARGE SCALE GENOMIC DNA]</scope>
    <source>
        <strain evidence="2 3">DSM 13305</strain>
    </source>
</reference>
<organism evidence="2 3">
    <name type="scientific">Propionispora vibrioides</name>
    <dbReference type="NCBI Taxonomy" id="112903"/>
    <lineage>
        <taxon>Bacteria</taxon>
        <taxon>Bacillati</taxon>
        <taxon>Bacillota</taxon>
        <taxon>Negativicutes</taxon>
        <taxon>Selenomonadales</taxon>
        <taxon>Sporomusaceae</taxon>
        <taxon>Propionispora</taxon>
    </lineage>
</organism>
<dbReference type="EMBL" id="FODY01000027">
    <property type="protein sequence ID" value="SEP41953.1"/>
    <property type="molecule type" value="Genomic_DNA"/>
</dbReference>
<feature type="transmembrane region" description="Helical" evidence="1">
    <location>
        <begin position="121"/>
        <end position="143"/>
    </location>
</feature>
<name>A0A1H8XQC1_9FIRM</name>
<dbReference type="Proteomes" id="UP000198847">
    <property type="component" value="Unassembled WGS sequence"/>
</dbReference>
<protein>
    <submittedName>
        <fullName evidence="2">Uncharacterized protein</fullName>
    </submittedName>
</protein>
<evidence type="ECO:0000313" key="3">
    <source>
        <dbReference type="Proteomes" id="UP000198847"/>
    </source>
</evidence>
<keyword evidence="1" id="KW-0472">Membrane</keyword>
<dbReference type="STRING" id="112903.SAMN04490178_12729"/>
<keyword evidence="1" id="KW-0812">Transmembrane</keyword>
<sequence length="154" mass="17962">MYNQIMNILKKRFCPWCLIITIVLSYVIFYKIFKGSITIKAIKEIVGFEVNGTIGVLAIIIALASGNFSCKREEFRRHSAYRLKAIYAGFFTLVSASITYVLITVIWGYDENFEVYNSWPIFFTTAIFIYTMLTTFISLISVMDNEQYKKWGRY</sequence>
<dbReference type="AlphaFoldDB" id="A0A1H8XQC1"/>
<gene>
    <name evidence="2" type="ORF">SAMN04490178_12729</name>
</gene>
<dbReference type="RefSeq" id="WP_091750626.1">
    <property type="nucleotide sequence ID" value="NZ_FODY01000027.1"/>
</dbReference>
<feature type="transmembrane region" description="Helical" evidence="1">
    <location>
        <begin position="45"/>
        <end position="64"/>
    </location>
</feature>